<evidence type="ECO:0000313" key="2">
    <source>
        <dbReference type="Proteomes" id="UP000051913"/>
    </source>
</evidence>
<evidence type="ECO:0000313" key="1">
    <source>
        <dbReference type="EMBL" id="KRR10781.1"/>
    </source>
</evidence>
<comment type="caution">
    <text evidence="1">The sequence shown here is derived from an EMBL/GenBank/DDBJ whole genome shotgun (WGS) entry which is preliminary data.</text>
</comment>
<keyword evidence="2" id="KW-1185">Reference proteome</keyword>
<gene>
    <name evidence="1" type="ORF">CP49_21910</name>
</gene>
<dbReference type="EMBL" id="LLXX01000047">
    <property type="protein sequence ID" value="KRR10781.1"/>
    <property type="molecule type" value="Genomic_DNA"/>
</dbReference>
<protein>
    <submittedName>
        <fullName evidence="1">Uncharacterized protein</fullName>
    </submittedName>
</protein>
<reference evidence="1 2" key="1">
    <citation type="submission" date="2014-03" db="EMBL/GenBank/DDBJ databases">
        <title>Bradyrhizobium valentinum sp. nov., isolated from effective nodules of Lupinus mariae-josephae, a lupine endemic of basic-lime soils in Eastern Spain.</title>
        <authorList>
            <person name="Duran D."/>
            <person name="Rey L."/>
            <person name="Navarro A."/>
            <person name="Busquets A."/>
            <person name="Imperial J."/>
            <person name="Ruiz-Argueso T."/>
        </authorList>
    </citation>
    <scope>NUCLEOTIDE SEQUENCE [LARGE SCALE GENOMIC DNA]</scope>
    <source>
        <strain evidence="1 2">LmjM3</strain>
    </source>
</reference>
<dbReference type="InterPro" id="IPR029058">
    <property type="entry name" value="AB_hydrolase_fold"/>
</dbReference>
<name>A0A0R3LZT6_9BRAD</name>
<dbReference type="AlphaFoldDB" id="A0A0R3LZT6"/>
<dbReference type="Proteomes" id="UP000051913">
    <property type="component" value="Unassembled WGS sequence"/>
</dbReference>
<organism evidence="1 2">
    <name type="scientific">Bradyrhizobium valentinum</name>
    <dbReference type="NCBI Taxonomy" id="1518501"/>
    <lineage>
        <taxon>Bacteria</taxon>
        <taxon>Pseudomonadati</taxon>
        <taxon>Pseudomonadota</taxon>
        <taxon>Alphaproteobacteria</taxon>
        <taxon>Hyphomicrobiales</taxon>
        <taxon>Nitrobacteraceae</taxon>
        <taxon>Bradyrhizobium</taxon>
    </lineage>
</organism>
<dbReference type="Gene3D" id="3.40.50.1820">
    <property type="entry name" value="alpha/beta hydrolase"/>
    <property type="match status" value="1"/>
</dbReference>
<dbReference type="RefSeq" id="WP_057849780.1">
    <property type="nucleotide sequence ID" value="NZ_LLXX01000047.1"/>
</dbReference>
<sequence>MWRSKQPAWLMAAGHRVNMVAMVDRPTVSPRPAPRAILGAMKPIVSPYLLRWTFEQMAQLERYSKASAASASGPIAIAEREISPALWDAYSIAMTRYLPAPLEVPVAFYAAEYDGRPWWHLCSHPGAWGTSWLPDHWRDGLIICGKGLMFTPARLGH</sequence>
<accession>A0A0R3LZT6</accession>
<proteinExistence type="predicted"/>